<dbReference type="EMBL" id="LT608187">
    <property type="protein sequence ID" value="SCM04500.1"/>
    <property type="molecule type" value="Genomic_DNA"/>
</dbReference>
<feature type="region of interest" description="Disordered" evidence="1">
    <location>
        <begin position="75"/>
        <end position="119"/>
    </location>
</feature>
<dbReference type="InterPro" id="IPR006569">
    <property type="entry name" value="CID_dom"/>
</dbReference>
<feature type="domain" description="CID" evidence="2">
    <location>
        <begin position="423"/>
        <end position="567"/>
    </location>
</feature>
<evidence type="ECO:0000313" key="4">
    <source>
        <dbReference type="Proteomes" id="UP000507536"/>
    </source>
</evidence>
<name>A0A1C6XK24_PLACE</name>
<feature type="compositionally biased region" description="Polar residues" evidence="1">
    <location>
        <begin position="245"/>
        <end position="266"/>
    </location>
</feature>
<feature type="region of interest" description="Disordered" evidence="1">
    <location>
        <begin position="1"/>
        <end position="60"/>
    </location>
</feature>
<dbReference type="Pfam" id="PF04818">
    <property type="entry name" value="CID"/>
    <property type="match status" value="1"/>
</dbReference>
<proteinExistence type="predicted"/>
<dbReference type="Proteomes" id="UP000507536">
    <property type="component" value="Chromosome 7"/>
</dbReference>
<protein>
    <recommendedName>
        <fullName evidence="2">CID domain-containing protein</fullName>
    </recommendedName>
</protein>
<feature type="region of interest" description="Disordered" evidence="1">
    <location>
        <begin position="227"/>
        <end position="266"/>
    </location>
</feature>
<feature type="compositionally biased region" description="Low complexity" evidence="1">
    <location>
        <begin position="18"/>
        <end position="35"/>
    </location>
</feature>
<gene>
    <name evidence="3" type="ORF">PCHDS_000123600</name>
</gene>
<reference evidence="3 4" key="1">
    <citation type="submission" date="2016-08" db="EMBL/GenBank/DDBJ databases">
        <authorList>
            <consortium name="Pathogen Informatics"/>
        </authorList>
    </citation>
    <scope>NUCLEOTIDE SEQUENCE [LARGE SCALE GENOMIC DNA]</scope>
    <source>
        <strain evidence="3 4">DS</strain>
    </source>
</reference>
<sequence>MKYDKSFGNNDKDDKTNDYNLKNYNYNNRGSNKRYGNNEDHGGYNKLPYHNNRPHGNNRFNNKFDSQKQNNLYFSHNTKKSNNNEINNKTIDRRNNKNNDYTRPSYKKGIINDKHNINNKSKNYAHPHKKYIRPEKQFKQKLYNNNNYNSNNFDNNNNNWNNYDDNFSFGEDKIYDMNEDYKNIHDETYYGNYTSNANINKTQQENINIELSNLHRDLHNLLFNASNVNENDKNNDTSDDNPNNSALHSVDQNAGPSLNLESQNKSSNDSVLNTLSFLRTIPFKTSGSVKDSNSSISDHNSDIENRNSNFLQNNLETNSYFNHSNVAGNNRINDGHVNNYMSGYNQQIEHTNMDRTIPRGMHNMYGSKGNEFFQEPPFSNDEHSDSSSNMEDKMIRHNNFNNRNIYNQNNDKIKFDDRINLNDNIFPETQIKESLKILNTLQVDIERVCCYIKHFSDPPDKLFEVMSEVFLDNTILLNSKIAIFYVYNHLIQELRNNYRNNFDKYMYIANKGLEIFVIPILRYILTEDVKNMDMINKFYRCISIWNERNIYSKYICDQLIALQKNPQKKIEINIKNITNKAHTLLSNELSNFVPLNFILKMPSINNEHKKALNNEIIKSLFINPSKETLKGLDNKHIEEASKTSDKVMRMFGQELILVNSQILELASLISDNNDCLVKLRDSMDNLKD</sequence>
<evidence type="ECO:0000313" key="3">
    <source>
        <dbReference type="EMBL" id="SCM04500.1"/>
    </source>
</evidence>
<evidence type="ECO:0000256" key="1">
    <source>
        <dbReference type="SAM" id="MobiDB-lite"/>
    </source>
</evidence>
<feature type="compositionally biased region" description="Low complexity" evidence="1">
    <location>
        <begin position="50"/>
        <end position="60"/>
    </location>
</feature>
<accession>A0A1C6XK24</accession>
<feature type="compositionally biased region" description="Basic and acidic residues" evidence="1">
    <location>
        <begin position="1"/>
        <end position="17"/>
    </location>
</feature>
<dbReference type="Gene3D" id="1.25.40.90">
    <property type="match status" value="1"/>
</dbReference>
<organism evidence="3 4">
    <name type="scientific">Plasmodium chabaudi adami</name>
    <dbReference type="NCBI Taxonomy" id="5826"/>
    <lineage>
        <taxon>Eukaryota</taxon>
        <taxon>Sar</taxon>
        <taxon>Alveolata</taxon>
        <taxon>Apicomplexa</taxon>
        <taxon>Aconoidasida</taxon>
        <taxon>Haemosporida</taxon>
        <taxon>Plasmodiidae</taxon>
        <taxon>Plasmodium</taxon>
        <taxon>Plasmodium (Vinckeia)</taxon>
    </lineage>
</organism>
<dbReference type="PROSITE" id="PS51391">
    <property type="entry name" value="CID"/>
    <property type="match status" value="1"/>
</dbReference>
<dbReference type="InterPro" id="IPR008942">
    <property type="entry name" value="ENTH_VHS"/>
</dbReference>
<evidence type="ECO:0000259" key="2">
    <source>
        <dbReference type="PROSITE" id="PS51391"/>
    </source>
</evidence>
<feature type="compositionally biased region" description="Low complexity" evidence="1">
    <location>
        <begin position="80"/>
        <end position="89"/>
    </location>
</feature>
<dbReference type="AlphaFoldDB" id="A0A1C6XK24"/>